<keyword evidence="4 9" id="KW-0378">Hydrolase</keyword>
<comment type="function">
    <text evidence="8 9">Small GTPase required for proper nuclear import of RNA polymerase II (RNAPII). May act at an RNAP assembly step prior to nuclear import.</text>
</comment>
<evidence type="ECO:0000256" key="4">
    <source>
        <dbReference type="ARBA" id="ARBA00022801"/>
    </source>
</evidence>
<dbReference type="GO" id="GO:0005634">
    <property type="term" value="C:nucleus"/>
    <property type="evidence" value="ECO:0007669"/>
    <property type="project" value="UniProtKB-SubCell"/>
</dbReference>
<dbReference type="EC" id="3.6.5.-" evidence="9"/>
<keyword evidence="5" id="KW-0175">Coiled coil</keyword>
<keyword evidence="3 9" id="KW-0547">Nucleotide-binding</keyword>
<dbReference type="PANTHER" id="PTHR21231">
    <property type="entry name" value="XPA-BINDING PROTEIN 1-RELATED"/>
    <property type="match status" value="1"/>
</dbReference>
<protein>
    <recommendedName>
        <fullName evidence="9">GPN-loop GTPase</fullName>
        <ecNumber evidence="9">3.6.5.-</ecNumber>
    </recommendedName>
</protein>
<accession>A0A8C4QJ18</accession>
<sequence length="403" mass="45293">MLFIPLRVLHVEHLDGISLENVYSSMCDCCWSDVIDKCFNICFVLPPAPPPPIPNPSSSIQLLSQQRTNAFLHTKQHPPYVVNLDPAVSETPYPCNIDIRDTINYKEVMNHYGLGPNGAIVTSLNLLATRFPQVIQLIEKRKEQTDFVLIDTPGQIEVFTWSASGSIITETLASVFPTVVVFVLDTARCTSPITFTSNMLSACSILYKTKLPFILAMNKTDVVSHDFAVEWMTDFESLGDVLSAPGDAGASYASSLARSMSLTLSAFYQHLKVVGVSAMMGTGMPELFSALEEAREEYEREYRPEYERLQMLKERTEENEKERQLSRLHKDLGEVPPSFPPGPSQLILSRGAGGTELEAEDPLAVEKERWRQQHKHRGQSRDTTKATRGVAWNILHLFFLRRQ</sequence>
<evidence type="ECO:0000313" key="11">
    <source>
        <dbReference type="Proteomes" id="UP000694388"/>
    </source>
</evidence>
<evidence type="ECO:0000256" key="9">
    <source>
        <dbReference type="RuleBase" id="RU365059"/>
    </source>
</evidence>
<keyword evidence="2 9" id="KW-0963">Cytoplasm</keyword>
<dbReference type="GO" id="GO:0003924">
    <property type="term" value="F:GTPase activity"/>
    <property type="evidence" value="ECO:0007669"/>
    <property type="project" value="InterPro"/>
</dbReference>
<name>A0A8C4QJ18_EPTBU</name>
<evidence type="ECO:0000256" key="2">
    <source>
        <dbReference type="ARBA" id="ARBA00022490"/>
    </source>
</evidence>
<dbReference type="Pfam" id="PF03029">
    <property type="entry name" value="ATP_bind_1"/>
    <property type="match status" value="1"/>
</dbReference>
<dbReference type="SUPFAM" id="SSF52540">
    <property type="entry name" value="P-loop containing nucleoside triphosphate hydrolases"/>
    <property type="match status" value="1"/>
</dbReference>
<evidence type="ECO:0000256" key="6">
    <source>
        <dbReference type="ARBA" id="ARBA00023134"/>
    </source>
</evidence>
<dbReference type="Proteomes" id="UP000694388">
    <property type="component" value="Unplaced"/>
</dbReference>
<keyword evidence="11" id="KW-1185">Reference proteome</keyword>
<evidence type="ECO:0000313" key="10">
    <source>
        <dbReference type="Ensembl" id="ENSEBUP00000016251.1"/>
    </source>
</evidence>
<keyword evidence="7" id="KW-0539">Nucleus</keyword>
<comment type="subcellular location">
    <subcellularLocation>
        <location evidence="9">Cytoplasm</location>
    </subcellularLocation>
    <subcellularLocation>
        <location evidence="9">Nucleus</location>
    </subcellularLocation>
</comment>
<evidence type="ECO:0000256" key="3">
    <source>
        <dbReference type="ARBA" id="ARBA00022741"/>
    </source>
</evidence>
<dbReference type="InterPro" id="IPR027417">
    <property type="entry name" value="P-loop_NTPase"/>
</dbReference>
<evidence type="ECO:0000256" key="1">
    <source>
        <dbReference type="ARBA" id="ARBA00005290"/>
    </source>
</evidence>
<keyword evidence="6 9" id="KW-0342">GTP-binding</keyword>
<organism evidence="10 11">
    <name type="scientific">Eptatretus burgeri</name>
    <name type="common">Inshore hagfish</name>
    <dbReference type="NCBI Taxonomy" id="7764"/>
    <lineage>
        <taxon>Eukaryota</taxon>
        <taxon>Metazoa</taxon>
        <taxon>Chordata</taxon>
        <taxon>Craniata</taxon>
        <taxon>Vertebrata</taxon>
        <taxon>Cyclostomata</taxon>
        <taxon>Myxini</taxon>
        <taxon>Myxiniformes</taxon>
        <taxon>Myxinidae</taxon>
        <taxon>Eptatretinae</taxon>
        <taxon>Eptatretus</taxon>
    </lineage>
</organism>
<dbReference type="Ensembl" id="ENSEBUT00000016828.1">
    <property type="protein sequence ID" value="ENSEBUP00000016251.1"/>
    <property type="gene ID" value="ENSEBUG00000010184.1"/>
</dbReference>
<dbReference type="GO" id="GO:0005737">
    <property type="term" value="C:cytoplasm"/>
    <property type="evidence" value="ECO:0007669"/>
    <property type="project" value="UniProtKB-SubCell"/>
</dbReference>
<dbReference type="AlphaFoldDB" id="A0A8C4QJ18"/>
<dbReference type="FunFam" id="3.40.50.300:FF:000888">
    <property type="entry name" value="GPN-loop GTPase 1"/>
    <property type="match status" value="1"/>
</dbReference>
<dbReference type="InterPro" id="IPR004130">
    <property type="entry name" value="Gpn"/>
</dbReference>
<dbReference type="Gene3D" id="3.40.50.300">
    <property type="entry name" value="P-loop containing nucleotide triphosphate hydrolases"/>
    <property type="match status" value="1"/>
</dbReference>
<evidence type="ECO:0000256" key="7">
    <source>
        <dbReference type="ARBA" id="ARBA00023242"/>
    </source>
</evidence>
<reference evidence="10" key="1">
    <citation type="submission" date="2025-08" db="UniProtKB">
        <authorList>
            <consortium name="Ensembl"/>
        </authorList>
    </citation>
    <scope>IDENTIFICATION</scope>
</reference>
<reference evidence="10" key="2">
    <citation type="submission" date="2025-09" db="UniProtKB">
        <authorList>
            <consortium name="Ensembl"/>
        </authorList>
    </citation>
    <scope>IDENTIFICATION</scope>
</reference>
<dbReference type="PANTHER" id="PTHR21231:SF8">
    <property type="entry name" value="GPN-LOOP GTPASE 1"/>
    <property type="match status" value="1"/>
</dbReference>
<dbReference type="GeneTree" id="ENSGT00950000183172"/>
<comment type="similarity">
    <text evidence="1 9">Belongs to the GPN-loop GTPase family.</text>
</comment>
<evidence type="ECO:0000256" key="5">
    <source>
        <dbReference type="ARBA" id="ARBA00023054"/>
    </source>
</evidence>
<evidence type="ECO:0000256" key="8">
    <source>
        <dbReference type="ARBA" id="ARBA00055682"/>
    </source>
</evidence>
<proteinExistence type="inferred from homology"/>
<comment type="subunit">
    <text evidence="9">Binds to RNA polymerase II.</text>
</comment>
<dbReference type="CDD" id="cd17870">
    <property type="entry name" value="GPN1"/>
    <property type="match status" value="1"/>
</dbReference>
<dbReference type="GO" id="GO:0005525">
    <property type="term" value="F:GTP binding"/>
    <property type="evidence" value="ECO:0007669"/>
    <property type="project" value="UniProtKB-KW"/>
</dbReference>
<dbReference type="InterPro" id="IPR030230">
    <property type="entry name" value="Gpn1/Npa3/XAB1"/>
</dbReference>